<dbReference type="AlphaFoldDB" id="A0A0R2EYM0"/>
<comment type="caution">
    <text evidence="1">The sequence shown here is derived from an EMBL/GenBank/DDBJ whole genome shotgun (WGS) entry which is preliminary data.</text>
</comment>
<dbReference type="Proteomes" id="UP000051442">
    <property type="component" value="Unassembled WGS sequence"/>
</dbReference>
<dbReference type="Gene3D" id="1.20.5.2050">
    <property type="match status" value="1"/>
</dbReference>
<evidence type="ECO:0000313" key="2">
    <source>
        <dbReference type="Proteomes" id="UP000051442"/>
    </source>
</evidence>
<dbReference type="PATRIC" id="fig|1423804.4.peg.1079"/>
<organism evidence="1 2">
    <name type="scientific">Secundilactobacillus similis DSM 23365 = JCM 2765</name>
    <dbReference type="NCBI Taxonomy" id="1423804"/>
    <lineage>
        <taxon>Bacteria</taxon>
        <taxon>Bacillati</taxon>
        <taxon>Bacillota</taxon>
        <taxon>Bacilli</taxon>
        <taxon>Lactobacillales</taxon>
        <taxon>Lactobacillaceae</taxon>
        <taxon>Secundilactobacillus</taxon>
    </lineage>
</organism>
<dbReference type="EMBL" id="AYZM01000111">
    <property type="protein sequence ID" value="KRN21560.1"/>
    <property type="molecule type" value="Genomic_DNA"/>
</dbReference>
<evidence type="ECO:0008006" key="3">
    <source>
        <dbReference type="Google" id="ProtNLM"/>
    </source>
</evidence>
<reference evidence="1 2" key="1">
    <citation type="journal article" date="2015" name="Genome Announc.">
        <title>Expanding the biotechnology potential of lactobacilli through comparative genomics of 213 strains and associated genera.</title>
        <authorList>
            <person name="Sun Z."/>
            <person name="Harris H.M."/>
            <person name="McCann A."/>
            <person name="Guo C."/>
            <person name="Argimon S."/>
            <person name="Zhang W."/>
            <person name="Yang X."/>
            <person name="Jeffery I.B."/>
            <person name="Cooney J.C."/>
            <person name="Kagawa T.F."/>
            <person name="Liu W."/>
            <person name="Song Y."/>
            <person name="Salvetti E."/>
            <person name="Wrobel A."/>
            <person name="Rasinkangas P."/>
            <person name="Parkhill J."/>
            <person name="Rea M.C."/>
            <person name="O'Sullivan O."/>
            <person name="Ritari J."/>
            <person name="Douillard F.P."/>
            <person name="Paul Ross R."/>
            <person name="Yang R."/>
            <person name="Briner A.E."/>
            <person name="Felis G.E."/>
            <person name="de Vos W.M."/>
            <person name="Barrangou R."/>
            <person name="Klaenhammer T.R."/>
            <person name="Caufield P.W."/>
            <person name="Cui Y."/>
            <person name="Zhang H."/>
            <person name="O'Toole P.W."/>
        </authorList>
    </citation>
    <scope>NUCLEOTIDE SEQUENCE [LARGE SCALE GENOMIC DNA]</scope>
    <source>
        <strain evidence="1 2">DSM 23365</strain>
    </source>
</reference>
<keyword evidence="2" id="KW-1185">Reference proteome</keyword>
<protein>
    <recommendedName>
        <fullName evidence="3">AP2/ERF domain-containing protein</fullName>
    </recommendedName>
</protein>
<accession>A0A0R2EYM0</accession>
<sequence length="109" mass="12581">MVDGHRLRVGETTSCGCLQREQSRRNLLANPATRKRMGDYHLLAKKWHPTTTELRSSNQSGITGVSFDKRRQKWIAHLYYKGRYVLNESFEDKADAIAARQAAERKYLA</sequence>
<dbReference type="STRING" id="1423804.FD14_GL001001"/>
<proteinExistence type="predicted"/>
<evidence type="ECO:0000313" key="1">
    <source>
        <dbReference type="EMBL" id="KRN21560.1"/>
    </source>
</evidence>
<gene>
    <name evidence="1" type="ORF">FD14_GL001001</name>
</gene>
<name>A0A0R2EYM0_9LACO</name>